<organism evidence="1 2">
    <name type="scientific">Inconstantimicrobium mannanitabidum</name>
    <dbReference type="NCBI Taxonomy" id="1604901"/>
    <lineage>
        <taxon>Bacteria</taxon>
        <taxon>Bacillati</taxon>
        <taxon>Bacillota</taxon>
        <taxon>Clostridia</taxon>
        <taxon>Eubacteriales</taxon>
        <taxon>Clostridiaceae</taxon>
        <taxon>Inconstantimicrobium</taxon>
    </lineage>
</organism>
<sequence length="247" mass="26764">MARLEGKIAIVTGGSRGIGEAIVRTLCEEGAFVIFTYNNNEEKAKSLVKELKAKGYFLQACPLDLNNYSSIENFNDVIISKQSNLDILINNAGISKVGLFMDASKSEVDEMINTNLTGSILLSQFAVKKMIDKKKGSIVNISSIWGNVGASCEVLYSATKGGINIFTKALAKELGPSGIRVNAVAPGVIDTEMNKWMNETDRMNLEQEIPLDRFGDTKEVAKVVSFLCSDESSYVTGQIITVDGGMI</sequence>
<comment type="caution">
    <text evidence="1">The sequence shown here is derived from an EMBL/GenBank/DDBJ whole genome shotgun (WGS) entry which is preliminary data.</text>
</comment>
<accession>A0ACB5RAJ1</accession>
<gene>
    <name evidence="1" type="primary">fabG_2</name>
    <name evidence="1" type="ORF">rsdtw13_13140</name>
</gene>
<dbReference type="EMBL" id="BROD01000001">
    <property type="protein sequence ID" value="GKX66056.1"/>
    <property type="molecule type" value="Genomic_DNA"/>
</dbReference>
<name>A0ACB5RAJ1_9CLOT</name>
<keyword evidence="2" id="KW-1185">Reference proteome</keyword>
<evidence type="ECO:0000313" key="2">
    <source>
        <dbReference type="Proteomes" id="UP001058074"/>
    </source>
</evidence>
<reference evidence="1" key="1">
    <citation type="journal article" date="2025" name="Int. J. Syst. Evol. Microbiol.">
        <title>Inconstantimicrobium mannanitabidum sp. nov., a novel member of the family Clostridiaceae isolated from anoxic soil under the treatment of reductive soil disinfestation.</title>
        <authorList>
            <person name="Ueki A."/>
            <person name="Tonouchi A."/>
            <person name="Honma S."/>
            <person name="Kaku N."/>
            <person name="Ueki K."/>
        </authorList>
    </citation>
    <scope>NUCLEOTIDE SEQUENCE</scope>
    <source>
        <strain evidence="1">TW13</strain>
    </source>
</reference>
<evidence type="ECO:0000313" key="1">
    <source>
        <dbReference type="EMBL" id="GKX66056.1"/>
    </source>
</evidence>
<proteinExistence type="predicted"/>
<protein>
    <submittedName>
        <fullName evidence="1">3-ketoacyl-ACP reductase</fullName>
    </submittedName>
</protein>
<dbReference type="Proteomes" id="UP001058074">
    <property type="component" value="Unassembled WGS sequence"/>
</dbReference>